<evidence type="ECO:0000313" key="3">
    <source>
        <dbReference type="Proteomes" id="UP001159363"/>
    </source>
</evidence>
<name>A0ABQ9FZS5_9NEOP</name>
<dbReference type="Proteomes" id="UP001159363">
    <property type="component" value="Chromosome 16"/>
</dbReference>
<evidence type="ECO:0000313" key="2">
    <source>
        <dbReference type="EMBL" id="KAJ8865733.1"/>
    </source>
</evidence>
<evidence type="ECO:0000256" key="1">
    <source>
        <dbReference type="SAM" id="MobiDB-lite"/>
    </source>
</evidence>
<feature type="compositionally biased region" description="Polar residues" evidence="1">
    <location>
        <begin position="734"/>
        <end position="745"/>
    </location>
</feature>
<feature type="compositionally biased region" description="Basic and acidic residues" evidence="1">
    <location>
        <begin position="712"/>
        <end position="727"/>
    </location>
</feature>
<reference evidence="2 3" key="1">
    <citation type="submission" date="2023-02" db="EMBL/GenBank/DDBJ databases">
        <title>LHISI_Scaffold_Assembly.</title>
        <authorList>
            <person name="Stuart O.P."/>
            <person name="Cleave R."/>
            <person name="Magrath M.J.L."/>
            <person name="Mikheyev A.S."/>
        </authorList>
    </citation>
    <scope>NUCLEOTIDE SEQUENCE [LARGE SCALE GENOMIC DNA]</scope>
    <source>
        <strain evidence="2">Daus_M_001</strain>
        <tissue evidence="2">Leg muscle</tissue>
    </source>
</reference>
<feature type="compositionally biased region" description="Basic and acidic residues" evidence="1">
    <location>
        <begin position="8"/>
        <end position="30"/>
    </location>
</feature>
<keyword evidence="3" id="KW-1185">Reference proteome</keyword>
<feature type="region of interest" description="Disordered" evidence="1">
    <location>
        <begin position="1"/>
        <end position="30"/>
    </location>
</feature>
<proteinExistence type="predicted"/>
<organism evidence="2 3">
    <name type="scientific">Dryococelus australis</name>
    <dbReference type="NCBI Taxonomy" id="614101"/>
    <lineage>
        <taxon>Eukaryota</taxon>
        <taxon>Metazoa</taxon>
        <taxon>Ecdysozoa</taxon>
        <taxon>Arthropoda</taxon>
        <taxon>Hexapoda</taxon>
        <taxon>Insecta</taxon>
        <taxon>Pterygota</taxon>
        <taxon>Neoptera</taxon>
        <taxon>Polyneoptera</taxon>
        <taxon>Phasmatodea</taxon>
        <taxon>Verophasmatodea</taxon>
        <taxon>Anareolatae</taxon>
        <taxon>Phasmatidae</taxon>
        <taxon>Eurycanthinae</taxon>
        <taxon>Dryococelus</taxon>
    </lineage>
</organism>
<sequence length="745" mass="82801">MRMTEVSIEQRRNERAGETGDHRENPPTDSIVRHDCHMRKSGVARPVAGSTAVGRRILRDQDGYVVVLIRHSLQHIPHVGRRVPQRTHIVDFKSALFTAGHGQWDVEMVQLGPYSLLPFISRGVCLTRDYRRVEVKSKEISATLWVAGPCCVLRVCTALTRQQLTLQHSTTRHYLERLRPGCCVPSSCEILKRWPVNFTGGESAAELNEFFYCVKRNAEHSGEERRRTEPSESLQAASKLVGLFLNATNSFLTLLKRSSHARQEESFGEVFRLSVECVCQRGCVTECHSGEVRFDPSRGASEKQFRDTDKTPYNRVKRCRERKINIKASESVNVDGKAYRLTYNLTYINIHALPEIRIQSLPHTRSVAHQPTAPQRSDDVARGNADFAQGGIRRVVYTIRSRAGLSKVLILPRTACTGIAGAAPPSPAGDSEPVVFVGAAWPAVHLVWRRPNCAGLESHMNMYVIRRGPPPCGSKSDCMPAFVMAGRHCSLGSPLVDDRPIMNAVKHRVVSGWGNGGRVVSPFASHQGDPGSIPGRDSPDFRMWESCRTMPLVSGFSRGTPVPPGLLFRRCSILTSMTLVGSQDHDPLVHTLFVTSWRTLAQSSPSTVTPDKQCAIDICIFVHKTVESTLQDIELANFSGLYKYDFANSLGSPLVDDRPIMNAVKYRIVSGVVWTNRTMVSSNTDINRTGVLTVVDIDIDCSHQVSTCEVSKRDRMHVPRPSHRAERVTGQPPDYQSSCLGTRAP</sequence>
<feature type="region of interest" description="Disordered" evidence="1">
    <location>
        <begin position="712"/>
        <end position="745"/>
    </location>
</feature>
<gene>
    <name evidence="2" type="ORF">PR048_033254</name>
</gene>
<protein>
    <submittedName>
        <fullName evidence="2">Uncharacterized protein</fullName>
    </submittedName>
</protein>
<dbReference type="EMBL" id="JARBHB010000017">
    <property type="protein sequence ID" value="KAJ8865733.1"/>
    <property type="molecule type" value="Genomic_DNA"/>
</dbReference>
<comment type="caution">
    <text evidence="2">The sequence shown here is derived from an EMBL/GenBank/DDBJ whole genome shotgun (WGS) entry which is preliminary data.</text>
</comment>
<accession>A0ABQ9FZS5</accession>